<evidence type="ECO:0000313" key="1">
    <source>
        <dbReference type="EMBL" id="PBK60977.1"/>
    </source>
</evidence>
<dbReference type="AlphaFoldDB" id="A0A2H3B8P4"/>
<gene>
    <name evidence="1" type="ORF">ARMSODRAFT_1089972</name>
</gene>
<protein>
    <submittedName>
        <fullName evidence="1">Uncharacterized protein</fullName>
    </submittedName>
</protein>
<name>A0A2H3B8P4_9AGAR</name>
<evidence type="ECO:0000313" key="2">
    <source>
        <dbReference type="Proteomes" id="UP000218334"/>
    </source>
</evidence>
<keyword evidence="2" id="KW-1185">Reference proteome</keyword>
<sequence length="301" mass="34721">MSCRLFHRSLLHRCTPTPPLFIRYRSFSAPFPRVQTLNPKNLTEYDFRDISGRETASPLVGRFRYLKGGVYPKQTTGFYYYWTHPDLPATAGQLRFRLTPSNDPSLFKSGSDLLRPNGLPWSVSVARLFGLQKFYYTDILLEDGLVTKDLIYSEYFRLYQRHRLNLHSVLLQSFEEVFPLDLPQPSQILHVVTPRGVERIRLRLGDHSWVEDLKLVEPGKQVYAHARLQVYDLEGQFAPALRVVRMFSPSGEELVSDFPLIKLGPSKGFQSWYLQVSKEMVEGGYHSHTCAVTNRSQISFG</sequence>
<accession>A0A2H3B8P4</accession>
<dbReference type="EMBL" id="KZ293480">
    <property type="protein sequence ID" value="PBK60977.1"/>
    <property type="molecule type" value="Genomic_DNA"/>
</dbReference>
<reference evidence="2" key="1">
    <citation type="journal article" date="2017" name="Nat. Ecol. Evol.">
        <title>Genome expansion and lineage-specific genetic innovations in the forest pathogenic fungi Armillaria.</title>
        <authorList>
            <person name="Sipos G."/>
            <person name="Prasanna A.N."/>
            <person name="Walter M.C."/>
            <person name="O'Connor E."/>
            <person name="Balint B."/>
            <person name="Krizsan K."/>
            <person name="Kiss B."/>
            <person name="Hess J."/>
            <person name="Varga T."/>
            <person name="Slot J."/>
            <person name="Riley R."/>
            <person name="Boka B."/>
            <person name="Rigling D."/>
            <person name="Barry K."/>
            <person name="Lee J."/>
            <person name="Mihaltcheva S."/>
            <person name="LaButti K."/>
            <person name="Lipzen A."/>
            <person name="Waldron R."/>
            <person name="Moloney N.M."/>
            <person name="Sperisen C."/>
            <person name="Kredics L."/>
            <person name="Vagvoelgyi C."/>
            <person name="Patrignani A."/>
            <person name="Fitzpatrick D."/>
            <person name="Nagy I."/>
            <person name="Doyle S."/>
            <person name="Anderson J.B."/>
            <person name="Grigoriev I.V."/>
            <person name="Gueldener U."/>
            <person name="Muensterkoetter M."/>
            <person name="Nagy L.G."/>
        </authorList>
    </citation>
    <scope>NUCLEOTIDE SEQUENCE [LARGE SCALE GENOMIC DNA]</scope>
    <source>
        <strain evidence="2">28-4</strain>
    </source>
</reference>
<proteinExistence type="predicted"/>
<dbReference type="Proteomes" id="UP000218334">
    <property type="component" value="Unassembled WGS sequence"/>
</dbReference>
<organism evidence="1 2">
    <name type="scientific">Armillaria solidipes</name>
    <dbReference type="NCBI Taxonomy" id="1076256"/>
    <lineage>
        <taxon>Eukaryota</taxon>
        <taxon>Fungi</taxon>
        <taxon>Dikarya</taxon>
        <taxon>Basidiomycota</taxon>
        <taxon>Agaricomycotina</taxon>
        <taxon>Agaricomycetes</taxon>
        <taxon>Agaricomycetidae</taxon>
        <taxon>Agaricales</taxon>
        <taxon>Marasmiineae</taxon>
        <taxon>Physalacriaceae</taxon>
        <taxon>Armillaria</taxon>
    </lineage>
</organism>